<name>A0A6G4V4P4_9ACTN</name>
<comment type="caution">
    <text evidence="2">The sequence shown here is derived from an EMBL/GenBank/DDBJ whole genome shotgun (WGS) entry which is preliminary data.</text>
</comment>
<proteinExistence type="predicted"/>
<organism evidence="2 3">
    <name type="scientific">Streptomyces scabichelini</name>
    <dbReference type="NCBI Taxonomy" id="2711217"/>
    <lineage>
        <taxon>Bacteria</taxon>
        <taxon>Bacillati</taxon>
        <taxon>Actinomycetota</taxon>
        <taxon>Actinomycetes</taxon>
        <taxon>Kitasatosporales</taxon>
        <taxon>Streptomycetaceae</taxon>
        <taxon>Streptomyces</taxon>
    </lineage>
</organism>
<evidence type="ECO:0000313" key="2">
    <source>
        <dbReference type="EMBL" id="NGO09009.1"/>
    </source>
</evidence>
<dbReference type="RefSeq" id="WP_165259554.1">
    <property type="nucleotide sequence ID" value="NZ_JAAKZY010000042.1"/>
</dbReference>
<dbReference type="AlphaFoldDB" id="A0A6G4V4P4"/>
<reference evidence="2 3" key="1">
    <citation type="submission" date="2020-02" db="EMBL/GenBank/DDBJ databases">
        <title>Whole-genome analyses of novel actinobacteria.</title>
        <authorList>
            <person name="Sahin N."/>
            <person name="Gencbay T."/>
        </authorList>
    </citation>
    <scope>NUCLEOTIDE SEQUENCE [LARGE SCALE GENOMIC DNA]</scope>
    <source>
        <strain evidence="2 3">HC44</strain>
    </source>
</reference>
<evidence type="ECO:0000256" key="1">
    <source>
        <dbReference type="SAM" id="Phobius"/>
    </source>
</evidence>
<sequence length="68" mass="7665">MPQFLYPLLLLACPIGMGLMMWFMTRGGLHASRRSSSVGSPVARFELDELRKEIAELRAAQKDARETL</sequence>
<keyword evidence="1" id="KW-0812">Transmembrane</keyword>
<dbReference type="EMBL" id="JAAKZY010000042">
    <property type="protein sequence ID" value="NGO09009.1"/>
    <property type="molecule type" value="Genomic_DNA"/>
</dbReference>
<dbReference type="Proteomes" id="UP000472335">
    <property type="component" value="Unassembled WGS sequence"/>
</dbReference>
<keyword evidence="1" id="KW-0472">Membrane</keyword>
<feature type="transmembrane region" description="Helical" evidence="1">
    <location>
        <begin position="6"/>
        <end position="24"/>
    </location>
</feature>
<protein>
    <recommendedName>
        <fullName evidence="4">DUF2933 domain-containing protein</fullName>
    </recommendedName>
</protein>
<evidence type="ECO:0008006" key="4">
    <source>
        <dbReference type="Google" id="ProtNLM"/>
    </source>
</evidence>
<gene>
    <name evidence="2" type="ORF">G5C60_15715</name>
</gene>
<evidence type="ECO:0000313" key="3">
    <source>
        <dbReference type="Proteomes" id="UP000472335"/>
    </source>
</evidence>
<keyword evidence="1" id="KW-1133">Transmembrane helix</keyword>
<accession>A0A6G4V4P4</accession>
<keyword evidence="3" id="KW-1185">Reference proteome</keyword>